<evidence type="ECO:0000313" key="10">
    <source>
        <dbReference type="EMBL" id="CAG5105683.1"/>
    </source>
</evidence>
<dbReference type="PROSITE" id="PS01359">
    <property type="entry name" value="ZF_PHD_1"/>
    <property type="match status" value="1"/>
</dbReference>
<dbReference type="PROSITE" id="PS51805">
    <property type="entry name" value="EPHD"/>
    <property type="match status" value="1"/>
</dbReference>
<dbReference type="CDD" id="cd15571">
    <property type="entry name" value="ePHD"/>
    <property type="match status" value="1"/>
</dbReference>
<dbReference type="InterPro" id="IPR019787">
    <property type="entry name" value="Znf_PHD-finger"/>
</dbReference>
<dbReference type="PROSITE" id="PS50016">
    <property type="entry name" value="ZF_PHD_2"/>
    <property type="match status" value="1"/>
</dbReference>
<feature type="compositionally biased region" description="Low complexity" evidence="6">
    <location>
        <begin position="1769"/>
        <end position="1784"/>
    </location>
</feature>
<dbReference type="InterPro" id="IPR050701">
    <property type="entry name" value="Histone_Mod_Regulator"/>
</dbReference>
<dbReference type="InterPro" id="IPR001965">
    <property type="entry name" value="Znf_PHD"/>
</dbReference>
<feature type="compositionally biased region" description="Polar residues" evidence="6">
    <location>
        <begin position="1851"/>
        <end position="1860"/>
    </location>
</feature>
<feature type="domain" description="PHD-type" evidence="8">
    <location>
        <begin position="240"/>
        <end position="291"/>
    </location>
</feature>
<dbReference type="Pfam" id="PF13831">
    <property type="entry name" value="PHD_2"/>
    <property type="match status" value="1"/>
</dbReference>
<dbReference type="InterPro" id="IPR034732">
    <property type="entry name" value="EPHD"/>
</dbReference>
<evidence type="ECO:0000256" key="4">
    <source>
        <dbReference type="ARBA" id="ARBA00022833"/>
    </source>
</evidence>
<keyword evidence="1" id="KW-0479">Metal-binding</keyword>
<feature type="compositionally biased region" description="Basic and acidic residues" evidence="6">
    <location>
        <begin position="624"/>
        <end position="645"/>
    </location>
</feature>
<feature type="compositionally biased region" description="Polar residues" evidence="6">
    <location>
        <begin position="813"/>
        <end position="830"/>
    </location>
</feature>
<name>A0ABN7SUD8_OIKDI</name>
<feature type="region of interest" description="Disordered" evidence="6">
    <location>
        <begin position="1232"/>
        <end position="1256"/>
    </location>
</feature>
<evidence type="ECO:0000313" key="11">
    <source>
        <dbReference type="Proteomes" id="UP001158576"/>
    </source>
</evidence>
<feature type="region of interest" description="Disordered" evidence="6">
    <location>
        <begin position="1088"/>
        <end position="1127"/>
    </location>
</feature>
<dbReference type="SMART" id="SM00249">
    <property type="entry name" value="PHD"/>
    <property type="match status" value="2"/>
</dbReference>
<dbReference type="InterPro" id="IPR011011">
    <property type="entry name" value="Znf_FYVE_PHD"/>
</dbReference>
<feature type="region of interest" description="Disordered" evidence="6">
    <location>
        <begin position="1269"/>
        <end position="1397"/>
    </location>
</feature>
<dbReference type="InterPro" id="IPR013083">
    <property type="entry name" value="Znf_RING/FYVE/PHD"/>
</dbReference>
<feature type="compositionally biased region" description="Polar residues" evidence="6">
    <location>
        <begin position="1511"/>
        <end position="1523"/>
    </location>
</feature>
<evidence type="ECO:0000256" key="7">
    <source>
        <dbReference type="SAM" id="Phobius"/>
    </source>
</evidence>
<keyword evidence="7" id="KW-1133">Transmembrane helix</keyword>
<dbReference type="Pfam" id="PF10513">
    <property type="entry name" value="EPL1"/>
    <property type="match status" value="1"/>
</dbReference>
<keyword evidence="3 5" id="KW-0863">Zinc-finger</keyword>
<dbReference type="Pfam" id="PF13832">
    <property type="entry name" value="zf-HC5HC2H_2"/>
    <property type="match status" value="1"/>
</dbReference>
<feature type="compositionally biased region" description="Polar residues" evidence="6">
    <location>
        <begin position="1275"/>
        <end position="1285"/>
    </location>
</feature>
<feature type="compositionally biased region" description="Basic and acidic residues" evidence="6">
    <location>
        <begin position="923"/>
        <end position="939"/>
    </location>
</feature>
<feature type="compositionally biased region" description="Basic residues" evidence="6">
    <location>
        <begin position="1898"/>
        <end position="1913"/>
    </location>
</feature>
<feature type="region of interest" description="Disordered" evidence="6">
    <location>
        <begin position="1168"/>
        <end position="1197"/>
    </location>
</feature>
<evidence type="ECO:0000259" key="8">
    <source>
        <dbReference type="PROSITE" id="PS50016"/>
    </source>
</evidence>
<dbReference type="CDD" id="cd15492">
    <property type="entry name" value="PHD_BRPF_JADE_like"/>
    <property type="match status" value="1"/>
</dbReference>
<feature type="domain" description="PHD-type" evidence="9">
    <location>
        <begin position="293"/>
        <end position="410"/>
    </location>
</feature>
<feature type="compositionally biased region" description="Basic and acidic residues" evidence="6">
    <location>
        <begin position="1342"/>
        <end position="1354"/>
    </location>
</feature>
<evidence type="ECO:0000256" key="3">
    <source>
        <dbReference type="ARBA" id="ARBA00022771"/>
    </source>
</evidence>
<dbReference type="InterPro" id="IPR019542">
    <property type="entry name" value="Enhancer_polycomb-like_N"/>
</dbReference>
<evidence type="ECO:0000256" key="1">
    <source>
        <dbReference type="ARBA" id="ARBA00022723"/>
    </source>
</evidence>
<feature type="region of interest" description="Disordered" evidence="6">
    <location>
        <begin position="1566"/>
        <end position="1654"/>
    </location>
</feature>
<dbReference type="Proteomes" id="UP001158576">
    <property type="component" value="Chromosome 1"/>
</dbReference>
<sequence>MADDVAVLSCFADLTLFKCRAEDECSFAAKQKPDFDEHMQTHQSNADRTCEMISTEDLSPEQAEDEARYHNSYILARVEEQVVPEQDVYNIDLPPEALVGRSETVEQEQSEFEFVQLPPATPVAKTNRSGALVAKKSARGSVPPPVSTENKVTCYLCPGVVELESAPQPPIKPPKSRPRYSLDNLDVAWLERANQHRVAASLPTLTEDDLETIIDEFETQANSTIRQKCSNKTVKSMEDNSVCDVCRSPNGEDGNELVFCDGCDICVHQHCYGILKIDDGEDWFCQPCKENLKPKCYLCSQHGGTMKRAIGWERVATSAPWVHIQCALWIPEITMTDPARMEKPDISQLPESRKSLKCTVCSNTVGCVQCNIKKCYKSYHVTCAVRSGLSVKMETKGGRVNLFLHCDKHSETKLDEVRKRRTSIDQQVDEERRFLEENFFTLVSLEHAKNRLTSYSMDTLDWVFEYWRLRRRAGGNQQLFNDNDVEPEAATAEQRYRRITQLRSDLERSRNLLCLIIRREKIKKQVLRCDREIKLKEMKFLGSKVELSESTKSDLKRMDMEFSKAGEKPKTEADDAAAFLEDLDAPPEPVKKVPIPTQPPKPSPKPAPSANAIITNRPPPQVKVESKSAEQVEEAKESKPLESKTEPVPVQLKKETTPEVIPQPVKGTPIKGFNMKNAVSVGQFKVVQGKSKILSGNARPLKGFIRPTNPSVSQAQLNSPRMNGPSMDGKTVIGTKVVGGQNQPVIMESSPGFRMTRPPVVSVPSQIRMRSTPPNIMITPKMVGGKEVRLVTPSFPKPKPGSRARLVRPEVRPQSNRPDAQTPQVRNTPPASLPAQATPPPVQHSSQHPAHQQQGPSFQARTPVRGDASKAPNTPPVSKANVKPGLIKLGAFAKGAKPAMSAQEPKEAAPEEISTRQLTEQLLKVDPRRRSLGKSDDKAPAMNNATKEIFDKFKKLDSENKPSPKPADKKKSSNRGISFGNLFKKDSKSETGNMMNKFKNIFNSTKSKQDSKKKLTPYQKAKQKQSTTVLPLKPTRIPQEVKKAKSITKTEQAKAEIRARKPSTEVNNPADDAKVTVNGTVQEKIQEVPKENGLPIEAKKQEPAPKLDVNDSKKIDVPLVPEKPPVPVNDVNALNEIPPEEQIKLCQPLKVLVDRLPNDSEKAADIINRSACLSPKRKHSLDHQGPPSKQSKKETNALDDVAINKAAEMPTKKELEAPKIDACPIMAEPVSTLTPPQAADEPKRGSLVEGLLNGSPKKVDLTARQAVKDVEIKTNEQPVISSNKLPLSPPDEPDQQKIAIPEVSQSVPPSDGKENSSEIVKTLGIEKKHVSEENSGFGPTLTEKHPDDKAKKPEIAAPKVQEKLPSSPENEDDDLPLDSLVRRDSSKKKDVDPLDDLFQPAIETPVFDKPTNPLAKASTAADKAPSIFPNEALFSSMPPVSTPISAPLTVTSSSAPILPATEPAIPVSSAASSEFNPLDELFGTGATAPSTSSKDSICDSFNPLDDIFGSSEPSTAAKSTGPSTEFNITDFIDLDQPLPPPKVLSEQDMMKTHAMLANIKSEPIDPNYFSQPAASAPPPVPTPAPLRRPSSETCPPSSKAAPAVPPILSPSAIPGSLPASAPPNSLLSESSALTNPSVRTTTTTPHITPSNSTGLISSLLKKPIDPVPALNTDNSSFQDIIKSMVQGVHTLNDKETLARHVSMLIQQAQPSPQEMLARAQAQSMPVSMPQPSSSSMSKLQALLASPIEPFPQNKVNPFGGLHLLNSLKSPPSSSAESKAPFPSSLPSPAQVAAAPKMPQVPKAAHPNIVTNPKPPAKRKNSTTRSEQVRKKLTDLPRFNPPKKQQKIIYSPTASSVQVFETPTEVITIKPENEKFSESKKKQARKISDEAYRPGIAPKRARTKSPSRRSRSPRKGGESPSKSPYKLPKIKIARNQKGEADGKWRIEPVFVCSVPESEIDCTALLDKLSKRRSSVAPPPLQRAPGATNLRFEIKKAPDDLVDSKQADELEKKPIKITLRVPKINNNQSAGLLSMPPPPSGLRTTPRKGASAVKYTDPWPTSDNVVHRKVTMSLPGFVANAASAVSDDITGGAKISIMRRSSKYSKLNKEEAYAENQTREYAWNLKKEAEVIWSKNKTQEKFVELKEVMDLQSHSKDLVRIVFMNRIQGLILTAICAFITFKWFVIGLKERDGYNCLLPPSYNYHHEGNRWQTTNCYYKSVTVWHLMTMVQFTVFCAVFVFQAGFFVSNIRSWKKNYTMLEYLPLEGAHHLKNQGSLSDLHLLLSLIFGQNQNARKTIGVGSKVLATINNEEEYRFLPILTEIIVWGATDENVDDLVEKLVKE</sequence>
<feature type="compositionally biased region" description="Basic and acidic residues" evidence="6">
    <location>
        <begin position="1380"/>
        <end position="1392"/>
    </location>
</feature>
<dbReference type="Gene3D" id="3.30.40.10">
    <property type="entry name" value="Zinc/RING finger domain, C3HC4 (zinc finger)"/>
    <property type="match status" value="2"/>
</dbReference>
<dbReference type="InterPro" id="IPR019786">
    <property type="entry name" value="Zinc_finger_PHD-type_CS"/>
</dbReference>
<protein>
    <submittedName>
        <fullName evidence="10">Oidioi.mRNA.OKI2018_I69.chr1.g2357.t1.cds</fullName>
    </submittedName>
</protein>
<gene>
    <name evidence="10" type="ORF">OKIOD_LOCUS11122</name>
</gene>
<feature type="transmembrane region" description="Helical" evidence="7">
    <location>
        <begin position="2221"/>
        <end position="2245"/>
    </location>
</feature>
<evidence type="ECO:0000256" key="5">
    <source>
        <dbReference type="PROSITE-ProRule" id="PRU00146"/>
    </source>
</evidence>
<feature type="compositionally biased region" description="Low complexity" evidence="6">
    <location>
        <begin position="843"/>
        <end position="857"/>
    </location>
</feature>
<dbReference type="PANTHER" id="PTHR13793:SF160">
    <property type="entry name" value="PHD FINGER PROTEIN RHINOCEROS"/>
    <property type="match status" value="1"/>
</dbReference>
<keyword evidence="11" id="KW-1185">Reference proteome</keyword>
<evidence type="ECO:0000259" key="9">
    <source>
        <dbReference type="PROSITE" id="PS51805"/>
    </source>
</evidence>
<keyword evidence="4" id="KW-0862">Zinc</keyword>
<feature type="compositionally biased region" description="Low complexity" evidence="6">
    <location>
        <begin position="1634"/>
        <end position="1653"/>
    </location>
</feature>
<feature type="region of interest" description="Disordered" evidence="6">
    <location>
        <begin position="2026"/>
        <end position="2054"/>
    </location>
</feature>
<reference evidence="10 11" key="1">
    <citation type="submission" date="2021-04" db="EMBL/GenBank/DDBJ databases">
        <authorList>
            <person name="Bliznina A."/>
        </authorList>
    </citation>
    <scope>NUCLEOTIDE SEQUENCE [LARGE SCALE GENOMIC DNA]</scope>
</reference>
<feature type="compositionally biased region" description="Pro residues" evidence="6">
    <location>
        <begin position="1575"/>
        <end position="1586"/>
    </location>
</feature>
<evidence type="ECO:0000256" key="6">
    <source>
        <dbReference type="SAM" id="MobiDB-lite"/>
    </source>
</evidence>
<evidence type="ECO:0000256" key="2">
    <source>
        <dbReference type="ARBA" id="ARBA00022737"/>
    </source>
</evidence>
<feature type="compositionally biased region" description="Basic and acidic residues" evidence="6">
    <location>
        <begin position="1051"/>
        <end position="1063"/>
    </location>
</feature>
<dbReference type="PANTHER" id="PTHR13793">
    <property type="entry name" value="PHD FINGER PROTEINS"/>
    <property type="match status" value="1"/>
</dbReference>
<accession>A0ABN7SUD8</accession>
<feature type="compositionally biased region" description="Pro residues" evidence="6">
    <location>
        <begin position="596"/>
        <end position="607"/>
    </location>
</feature>
<feature type="region of interest" description="Disordered" evidence="6">
    <location>
        <begin position="791"/>
        <end position="1075"/>
    </location>
</feature>
<proteinExistence type="predicted"/>
<feature type="compositionally biased region" description="Polar residues" evidence="6">
    <location>
        <begin position="1622"/>
        <end position="1633"/>
    </location>
</feature>
<feature type="compositionally biased region" description="Basic and acidic residues" evidence="6">
    <location>
        <begin position="948"/>
        <end position="971"/>
    </location>
</feature>
<feature type="region of interest" description="Disordered" evidence="6">
    <location>
        <begin position="582"/>
        <end position="655"/>
    </location>
</feature>
<dbReference type="EMBL" id="OU015566">
    <property type="protein sequence ID" value="CAG5105683.1"/>
    <property type="molecule type" value="Genomic_DNA"/>
</dbReference>
<keyword evidence="2" id="KW-0677">Repeat</keyword>
<keyword evidence="7" id="KW-0812">Transmembrane</keyword>
<keyword evidence="7" id="KW-0472">Membrane</keyword>
<organism evidence="10 11">
    <name type="scientific">Oikopleura dioica</name>
    <name type="common">Tunicate</name>
    <dbReference type="NCBI Taxonomy" id="34765"/>
    <lineage>
        <taxon>Eukaryota</taxon>
        <taxon>Metazoa</taxon>
        <taxon>Chordata</taxon>
        <taxon>Tunicata</taxon>
        <taxon>Appendicularia</taxon>
        <taxon>Copelata</taxon>
        <taxon>Oikopleuridae</taxon>
        <taxon>Oikopleura</taxon>
    </lineage>
</organism>
<feature type="region of interest" description="Disordered" evidence="6">
    <location>
        <begin position="1769"/>
        <end position="1930"/>
    </location>
</feature>
<feature type="compositionally biased region" description="Basic and acidic residues" evidence="6">
    <location>
        <begin position="1097"/>
        <end position="1116"/>
    </location>
</feature>
<dbReference type="SUPFAM" id="SSF57903">
    <property type="entry name" value="FYVE/PHD zinc finger"/>
    <property type="match status" value="1"/>
</dbReference>
<feature type="region of interest" description="Disordered" evidence="6">
    <location>
        <begin position="1504"/>
        <end position="1523"/>
    </location>
</feature>
<feature type="compositionally biased region" description="Basic and acidic residues" evidence="6">
    <location>
        <begin position="1870"/>
        <end position="1891"/>
    </location>
</feature>